<gene>
    <name evidence="4" type="ORF">MB27_00685</name>
</gene>
<evidence type="ECO:0000313" key="5">
    <source>
        <dbReference type="Proteomes" id="UP000054537"/>
    </source>
</evidence>
<dbReference type="Proteomes" id="UP000054537">
    <property type="component" value="Unassembled WGS sequence"/>
</dbReference>
<keyword evidence="2 4" id="KW-0378">Hydrolase</keyword>
<proteinExistence type="predicted"/>
<dbReference type="InterPro" id="IPR000086">
    <property type="entry name" value="NUDIX_hydrolase_dom"/>
</dbReference>
<evidence type="ECO:0000313" key="4">
    <source>
        <dbReference type="EMBL" id="KHD79179.1"/>
    </source>
</evidence>
<evidence type="ECO:0000259" key="3">
    <source>
        <dbReference type="PROSITE" id="PS51462"/>
    </source>
</evidence>
<dbReference type="OrthoDB" id="9814308at2"/>
<name>A0A0A6UXM4_ACTUT</name>
<comment type="caution">
    <text evidence="4">The sequence shown here is derived from an EMBL/GenBank/DDBJ whole genome shotgun (WGS) entry which is preliminary data.</text>
</comment>
<dbReference type="SUPFAM" id="SSF55811">
    <property type="entry name" value="Nudix"/>
    <property type="match status" value="1"/>
</dbReference>
<dbReference type="CDD" id="cd18879">
    <property type="entry name" value="NUDIX_Hydrolase"/>
    <property type="match status" value="1"/>
</dbReference>
<dbReference type="STRING" id="1869.MB27_00685"/>
<keyword evidence="5" id="KW-1185">Reference proteome</keyword>
<dbReference type="PROSITE" id="PS51462">
    <property type="entry name" value="NUDIX"/>
    <property type="match status" value="1"/>
</dbReference>
<dbReference type="Pfam" id="PF00293">
    <property type="entry name" value="NUDIX"/>
    <property type="match status" value="1"/>
</dbReference>
<protein>
    <submittedName>
        <fullName evidence="4">NUDIX hydrolase</fullName>
    </submittedName>
</protein>
<dbReference type="PANTHER" id="PTHR43046">
    <property type="entry name" value="GDP-MANNOSE MANNOSYL HYDROLASE"/>
    <property type="match status" value="1"/>
</dbReference>
<feature type="domain" description="Nudix hydrolase" evidence="3">
    <location>
        <begin position="19"/>
        <end position="147"/>
    </location>
</feature>
<accession>A0A0A6UXM4</accession>
<dbReference type="RefSeq" id="WP_043521614.1">
    <property type="nucleotide sequence ID" value="NZ_BAABKU010000024.1"/>
</dbReference>
<dbReference type="InterPro" id="IPR015797">
    <property type="entry name" value="NUDIX_hydrolase-like_dom_sf"/>
</dbReference>
<dbReference type="eggNOG" id="COG1051">
    <property type="taxonomic scope" value="Bacteria"/>
</dbReference>
<evidence type="ECO:0000256" key="1">
    <source>
        <dbReference type="ARBA" id="ARBA00001946"/>
    </source>
</evidence>
<sequence>MPASEYVTGLRAKVGSGLIMFPSVTAVIFNDRGEILLHQRSDTARWTLIAGMMDPGEQPADALIREVEEETSIKVAIERLAGVALHDVTYPNGDQCQMLNTWFRCRVIGGEARVNDSESLAVAWFALDELPELTPYARHRIRTALAEDGPAWFAQPGDEMIPGW</sequence>
<comment type="cofactor">
    <cofactor evidence="1">
        <name>Mg(2+)</name>
        <dbReference type="ChEBI" id="CHEBI:18420"/>
    </cofactor>
</comment>
<dbReference type="Gene3D" id="3.90.79.10">
    <property type="entry name" value="Nucleoside Triphosphate Pyrophosphohydrolase"/>
    <property type="match status" value="1"/>
</dbReference>
<dbReference type="PANTHER" id="PTHR43046:SF16">
    <property type="entry name" value="ADP-RIBOSE PYROPHOSPHATASE YJHB-RELATED"/>
    <property type="match status" value="1"/>
</dbReference>
<dbReference type="GO" id="GO:0016787">
    <property type="term" value="F:hydrolase activity"/>
    <property type="evidence" value="ECO:0007669"/>
    <property type="project" value="UniProtKB-KW"/>
</dbReference>
<organism evidence="4 5">
    <name type="scientific">Actinoplanes utahensis</name>
    <dbReference type="NCBI Taxonomy" id="1869"/>
    <lineage>
        <taxon>Bacteria</taxon>
        <taxon>Bacillati</taxon>
        <taxon>Actinomycetota</taxon>
        <taxon>Actinomycetes</taxon>
        <taxon>Micromonosporales</taxon>
        <taxon>Micromonosporaceae</taxon>
        <taxon>Actinoplanes</taxon>
    </lineage>
</organism>
<evidence type="ECO:0000256" key="2">
    <source>
        <dbReference type="ARBA" id="ARBA00022801"/>
    </source>
</evidence>
<dbReference type="EMBL" id="JRTT01000001">
    <property type="protein sequence ID" value="KHD79179.1"/>
    <property type="molecule type" value="Genomic_DNA"/>
</dbReference>
<dbReference type="AlphaFoldDB" id="A0A0A6UXM4"/>
<reference evidence="4 5" key="1">
    <citation type="submission" date="2014-10" db="EMBL/GenBank/DDBJ databases">
        <title>Draft genome sequence of Actinoplanes utahensis NRRL 12052.</title>
        <authorList>
            <person name="Velasco-Bucheli B."/>
            <person name="del Cerro C."/>
            <person name="Hormigo D."/>
            <person name="Garcia J.L."/>
            <person name="Acebal C."/>
            <person name="Arroyo M."/>
            <person name="de la Mata I."/>
        </authorList>
    </citation>
    <scope>NUCLEOTIDE SEQUENCE [LARGE SCALE GENOMIC DNA]</scope>
    <source>
        <strain evidence="4 5">NRRL 12052</strain>
    </source>
</reference>